<evidence type="ECO:0000313" key="11">
    <source>
        <dbReference type="EMBL" id="CAG6462557.1"/>
    </source>
</evidence>
<evidence type="ECO:0000256" key="8">
    <source>
        <dbReference type="SAM" id="Coils"/>
    </source>
</evidence>
<dbReference type="SMART" id="SM00719">
    <property type="entry name" value="Plus3"/>
    <property type="match status" value="1"/>
</dbReference>
<feature type="compositionally biased region" description="Basic residues" evidence="9">
    <location>
        <begin position="243"/>
        <end position="254"/>
    </location>
</feature>
<dbReference type="PANTHER" id="PTHR13115">
    <property type="entry name" value="RNA POLYMERASE-ASSOCIATED PROTEIN RTF1 HOMOLOG"/>
    <property type="match status" value="1"/>
</dbReference>
<accession>A0A8D8ASU0</accession>
<keyword evidence="7" id="KW-0539">Nucleus</keyword>
<keyword evidence="5" id="KW-0010">Activator</keyword>
<dbReference type="PANTHER" id="PTHR13115:SF8">
    <property type="entry name" value="RNA POLYMERASE-ASSOCIATED PROTEIN RTF1 HOMOLOG"/>
    <property type="match status" value="1"/>
</dbReference>
<feature type="compositionally biased region" description="Acidic residues" evidence="9">
    <location>
        <begin position="300"/>
        <end position="310"/>
    </location>
</feature>
<evidence type="ECO:0000256" key="5">
    <source>
        <dbReference type="ARBA" id="ARBA00023159"/>
    </source>
</evidence>
<feature type="compositionally biased region" description="Low complexity" evidence="9">
    <location>
        <begin position="148"/>
        <end position="159"/>
    </location>
</feature>
<name>A0A8D8ASU0_CULPI</name>
<evidence type="ECO:0000256" key="3">
    <source>
        <dbReference type="ARBA" id="ARBA00023015"/>
    </source>
</evidence>
<evidence type="ECO:0000256" key="1">
    <source>
        <dbReference type="ARBA" id="ARBA00004642"/>
    </source>
</evidence>
<comment type="subcellular location">
    <subcellularLocation>
        <location evidence="1">Nucleus</location>
        <location evidence="1">Nucleoplasm</location>
    </subcellularLocation>
</comment>
<dbReference type="SUPFAM" id="SSF159042">
    <property type="entry name" value="Plus3-like"/>
    <property type="match status" value="1"/>
</dbReference>
<dbReference type="Pfam" id="PF03126">
    <property type="entry name" value="Plus-3"/>
    <property type="match status" value="1"/>
</dbReference>
<feature type="compositionally biased region" description="Basic and acidic residues" evidence="9">
    <location>
        <begin position="365"/>
        <end position="388"/>
    </location>
</feature>
<evidence type="ECO:0000256" key="2">
    <source>
        <dbReference type="ARBA" id="ARBA00022553"/>
    </source>
</evidence>
<keyword evidence="2" id="KW-0597">Phosphoprotein</keyword>
<feature type="compositionally biased region" description="Low complexity" evidence="9">
    <location>
        <begin position="51"/>
        <end position="62"/>
    </location>
</feature>
<dbReference type="GO" id="GO:1990269">
    <property type="term" value="F:RNA polymerase II C-terminal domain phosphoserine binding"/>
    <property type="evidence" value="ECO:0007669"/>
    <property type="project" value="TreeGrafter"/>
</dbReference>
<dbReference type="GO" id="GO:0003677">
    <property type="term" value="F:DNA binding"/>
    <property type="evidence" value="ECO:0007669"/>
    <property type="project" value="InterPro"/>
</dbReference>
<reference evidence="11" key="1">
    <citation type="submission" date="2021-05" db="EMBL/GenBank/DDBJ databases">
        <authorList>
            <person name="Alioto T."/>
            <person name="Alioto T."/>
            <person name="Gomez Garrido J."/>
        </authorList>
    </citation>
    <scope>NUCLEOTIDE SEQUENCE</scope>
</reference>
<dbReference type="PROSITE" id="PS51360">
    <property type="entry name" value="PLUS3"/>
    <property type="match status" value="1"/>
</dbReference>
<evidence type="ECO:0000259" key="10">
    <source>
        <dbReference type="PROSITE" id="PS51360"/>
    </source>
</evidence>
<feature type="compositionally biased region" description="Low complexity" evidence="9">
    <location>
        <begin position="431"/>
        <end position="452"/>
    </location>
</feature>
<dbReference type="Gene3D" id="3.90.70.200">
    <property type="entry name" value="Plus-3 domain"/>
    <property type="match status" value="1"/>
</dbReference>
<dbReference type="InterPro" id="IPR004343">
    <property type="entry name" value="Plus-3_dom"/>
</dbReference>
<feature type="coiled-coil region" evidence="8">
    <location>
        <begin position="650"/>
        <end position="677"/>
    </location>
</feature>
<feature type="compositionally biased region" description="Acidic residues" evidence="9">
    <location>
        <begin position="160"/>
        <end position="189"/>
    </location>
</feature>
<evidence type="ECO:0000256" key="9">
    <source>
        <dbReference type="SAM" id="MobiDB-lite"/>
    </source>
</evidence>
<feature type="compositionally biased region" description="Basic and acidic residues" evidence="9">
    <location>
        <begin position="190"/>
        <end position="242"/>
    </location>
</feature>
<feature type="region of interest" description="Disordered" evidence="9">
    <location>
        <begin position="1"/>
        <end position="477"/>
    </location>
</feature>
<feature type="compositionally biased region" description="Acidic residues" evidence="9">
    <location>
        <begin position="14"/>
        <end position="26"/>
    </location>
</feature>
<sequence>MVKRKTQPLIDSESSSDSESGSDLDSELLSLAKKKKTTRLASNSPGGGADSGSDSDSGSGSDSDGEPAEAKAAPAAPAQRKKRGAKAASSSEESEESESEEEEEDEEESDGEQKKPAAVTAAAAAAPATGLKRKQDDEEGDKSEPEEGQVSSEGESGSGSEDDESGSESSSDDSEFDDGYDENLMGDEEDRARLNGLSEKERETEIFKRIERRDVMKTRWEIERKLKLAKKAERAKDKESQPPRKKKKKTKKVKQQQQAKAQQQKEQKEQLEKKKAKAPSPEPEEESPAPPGAAQRQDEHEDASEGEVDNESVLSSSPEKSGKDAESGGTSDYFDPKERSKERKKNVEANRTDDKRSNAMAMLKAKREGKAKREEEEAKREAQRKAEAEDRDELEDVPGGSKSSQKLKASDIYSDDSGSDSDEGEKKAGPARSRSGSASGSGSGSDSRSSSDSETEGSDAKEKKSSSGSSSSKKVTAISTRDELNKLRLSRHKIERFIALPMFDTIVLNCFVRINIGNNNGRPVYRVAEIVGVVETAKIYQFGRGRTNKGFKLKHGSQERVFRLEFISNQDFTDSEYQKWLSVCEATGTPMPCVDIIDRKASEIKEAIQYEFKDADIDKIIEEKNRFRAHPTNYAMKKTLLMKERDAAQLRGEDDLARDLNTQIQELEERASHLDKRRSSSISLISYINDRNRKRNVEDAEKAIMEEIRATRGIKIEDPFTRRQTQPRMSFKANEKRDEPEAMQMPAPPPPGQKKKPDEKRASSSADNNLYSLHDFEIDLDVPLPISAVNVLPKPVEKPVKESGPKRSLNLEDYKKKRGLI</sequence>
<feature type="compositionally biased region" description="Low complexity" evidence="9">
    <location>
        <begin position="116"/>
        <end position="129"/>
    </location>
</feature>
<feature type="compositionally biased region" description="Basic and acidic residues" evidence="9">
    <location>
        <begin position="263"/>
        <end position="273"/>
    </location>
</feature>
<feature type="compositionally biased region" description="Basic and acidic residues" evidence="9">
    <location>
        <begin position="334"/>
        <end position="357"/>
    </location>
</feature>
<dbReference type="AlphaFoldDB" id="A0A8D8ASU0"/>
<feature type="compositionally biased region" description="Acidic residues" evidence="9">
    <location>
        <begin position="92"/>
        <end position="110"/>
    </location>
</feature>
<keyword evidence="3" id="KW-0805">Transcription regulation</keyword>
<protein>
    <submittedName>
        <fullName evidence="11">RNA polymerase-associated protein Rtf1</fullName>
    </submittedName>
</protein>
<keyword evidence="6" id="KW-0804">Transcription</keyword>
<proteinExistence type="predicted"/>
<keyword evidence="4 8" id="KW-0175">Coiled coil</keyword>
<dbReference type="EMBL" id="HBUE01045670">
    <property type="protein sequence ID" value="CAG6462557.1"/>
    <property type="molecule type" value="Transcribed_RNA"/>
</dbReference>
<evidence type="ECO:0000256" key="4">
    <source>
        <dbReference type="ARBA" id="ARBA00023054"/>
    </source>
</evidence>
<feature type="compositionally biased region" description="Acidic residues" evidence="9">
    <location>
        <begin position="413"/>
        <end position="423"/>
    </location>
</feature>
<dbReference type="GO" id="GO:0016593">
    <property type="term" value="C:Cdc73/Paf1 complex"/>
    <property type="evidence" value="ECO:0007669"/>
    <property type="project" value="TreeGrafter"/>
</dbReference>
<feature type="region of interest" description="Disordered" evidence="9">
    <location>
        <begin position="715"/>
        <end position="768"/>
    </location>
</feature>
<feature type="compositionally biased region" description="Acidic residues" evidence="9">
    <location>
        <begin position="137"/>
        <end position="147"/>
    </location>
</feature>
<feature type="compositionally biased region" description="Basic and acidic residues" evidence="9">
    <location>
        <begin position="795"/>
        <end position="815"/>
    </location>
</feature>
<feature type="domain" description="Plus3" evidence="10">
    <location>
        <begin position="478"/>
        <end position="609"/>
    </location>
</feature>
<organism evidence="11">
    <name type="scientific">Culex pipiens</name>
    <name type="common">House mosquito</name>
    <dbReference type="NCBI Taxonomy" id="7175"/>
    <lineage>
        <taxon>Eukaryota</taxon>
        <taxon>Metazoa</taxon>
        <taxon>Ecdysozoa</taxon>
        <taxon>Arthropoda</taxon>
        <taxon>Hexapoda</taxon>
        <taxon>Insecta</taxon>
        <taxon>Pterygota</taxon>
        <taxon>Neoptera</taxon>
        <taxon>Endopterygota</taxon>
        <taxon>Diptera</taxon>
        <taxon>Nematocera</taxon>
        <taxon>Culicoidea</taxon>
        <taxon>Culicidae</taxon>
        <taxon>Culicinae</taxon>
        <taxon>Culicini</taxon>
        <taxon>Culex</taxon>
        <taxon>Culex</taxon>
    </lineage>
</organism>
<evidence type="ECO:0000256" key="7">
    <source>
        <dbReference type="ARBA" id="ARBA00023242"/>
    </source>
</evidence>
<evidence type="ECO:0000256" key="6">
    <source>
        <dbReference type="ARBA" id="ARBA00023163"/>
    </source>
</evidence>
<feature type="region of interest" description="Disordered" evidence="9">
    <location>
        <begin position="790"/>
        <end position="821"/>
    </location>
</feature>
<dbReference type="FunFam" id="3.90.70.200:FF:000001">
    <property type="entry name" value="RNA polymerase-associated protein RTF1 homolog"/>
    <property type="match status" value="1"/>
</dbReference>
<dbReference type="InterPro" id="IPR036128">
    <property type="entry name" value="Plus3-like_sf"/>
</dbReference>